<proteinExistence type="predicted"/>
<accession>A0AAU9T8A3</accession>
<sequence>MEPWQRQRLQTVTLRREIKVMIQDILDELSNIEAPINPSSNVHKICYLCPSNAQRMTKHRCLRCKQAICGPHNVHMCCRYVQ</sequence>
<dbReference type="AlphaFoldDB" id="A0AAU9T8A3"/>
<evidence type="ECO:0000313" key="2">
    <source>
        <dbReference type="Proteomes" id="UP001153954"/>
    </source>
</evidence>
<protein>
    <recommendedName>
        <fullName evidence="3">PiggyBac transposable element-derived protein 4 C-terminal zinc-ribbon domain-containing protein</fullName>
    </recommendedName>
</protein>
<evidence type="ECO:0008006" key="3">
    <source>
        <dbReference type="Google" id="ProtNLM"/>
    </source>
</evidence>
<reference evidence="1" key="1">
    <citation type="submission" date="2022-03" db="EMBL/GenBank/DDBJ databases">
        <authorList>
            <person name="Tunstrom K."/>
        </authorList>
    </citation>
    <scope>NUCLEOTIDE SEQUENCE</scope>
</reference>
<dbReference type="EMBL" id="CAKOGL010000002">
    <property type="protein sequence ID" value="CAH2083839.1"/>
    <property type="molecule type" value="Genomic_DNA"/>
</dbReference>
<comment type="caution">
    <text evidence="1">The sequence shown here is derived from an EMBL/GenBank/DDBJ whole genome shotgun (WGS) entry which is preliminary data.</text>
</comment>
<dbReference type="Proteomes" id="UP001153954">
    <property type="component" value="Unassembled WGS sequence"/>
</dbReference>
<keyword evidence="2" id="KW-1185">Reference proteome</keyword>
<organism evidence="1 2">
    <name type="scientific">Euphydryas editha</name>
    <name type="common">Edith's checkerspot</name>
    <dbReference type="NCBI Taxonomy" id="104508"/>
    <lineage>
        <taxon>Eukaryota</taxon>
        <taxon>Metazoa</taxon>
        <taxon>Ecdysozoa</taxon>
        <taxon>Arthropoda</taxon>
        <taxon>Hexapoda</taxon>
        <taxon>Insecta</taxon>
        <taxon>Pterygota</taxon>
        <taxon>Neoptera</taxon>
        <taxon>Endopterygota</taxon>
        <taxon>Lepidoptera</taxon>
        <taxon>Glossata</taxon>
        <taxon>Ditrysia</taxon>
        <taxon>Papilionoidea</taxon>
        <taxon>Nymphalidae</taxon>
        <taxon>Nymphalinae</taxon>
        <taxon>Euphydryas</taxon>
    </lineage>
</organism>
<name>A0AAU9T8A3_EUPED</name>
<gene>
    <name evidence="1" type="ORF">EEDITHA_LOCUS466</name>
</gene>
<evidence type="ECO:0000313" key="1">
    <source>
        <dbReference type="EMBL" id="CAH2083839.1"/>
    </source>
</evidence>